<reference evidence="1 2" key="1">
    <citation type="journal article" date="2019" name="Nat. Med.">
        <title>A library of human gut bacterial isolates paired with longitudinal multiomics data enables mechanistic microbiome research.</title>
        <authorList>
            <person name="Poyet M."/>
            <person name="Groussin M."/>
            <person name="Gibbons S.M."/>
            <person name="Avila-Pacheco J."/>
            <person name="Jiang X."/>
            <person name="Kearney S.M."/>
            <person name="Perrotta A.R."/>
            <person name="Berdy B."/>
            <person name="Zhao S."/>
            <person name="Lieberman T.D."/>
            <person name="Swanson P.K."/>
            <person name="Smith M."/>
            <person name="Roesemann S."/>
            <person name="Alexander J.E."/>
            <person name="Rich S.A."/>
            <person name="Livny J."/>
            <person name="Vlamakis H."/>
            <person name="Clish C."/>
            <person name="Bullock K."/>
            <person name="Deik A."/>
            <person name="Scott J."/>
            <person name="Pierce K.A."/>
            <person name="Xavier R.J."/>
            <person name="Alm E.J."/>
        </authorList>
    </citation>
    <scope>NUCLEOTIDE SEQUENCE [LARGE SCALE GENOMIC DNA]</scope>
    <source>
        <strain evidence="1 2">BIOML-A20</strain>
    </source>
</reference>
<evidence type="ECO:0000313" key="2">
    <source>
        <dbReference type="Proteomes" id="UP000469380"/>
    </source>
</evidence>
<dbReference type="Pfam" id="PF08843">
    <property type="entry name" value="AbiEii"/>
    <property type="match status" value="1"/>
</dbReference>
<dbReference type="EMBL" id="WWSR01000003">
    <property type="protein sequence ID" value="MZJ38933.1"/>
    <property type="molecule type" value="Genomic_DNA"/>
</dbReference>
<dbReference type="RefSeq" id="WP_161160017.1">
    <property type="nucleotide sequence ID" value="NZ_WWSR01000003.1"/>
</dbReference>
<gene>
    <name evidence="1" type="ORF">GT464_03035</name>
</gene>
<protein>
    <recommendedName>
        <fullName evidence="3">Nucleotidyl transferase AbiEii/AbiGii toxin family protein</fullName>
    </recommendedName>
</protein>
<evidence type="ECO:0008006" key="3">
    <source>
        <dbReference type="Google" id="ProtNLM"/>
    </source>
</evidence>
<organism evidence="1 2">
    <name type="scientific">Collinsella aerofaciens</name>
    <dbReference type="NCBI Taxonomy" id="74426"/>
    <lineage>
        <taxon>Bacteria</taxon>
        <taxon>Bacillati</taxon>
        <taxon>Actinomycetota</taxon>
        <taxon>Coriobacteriia</taxon>
        <taxon>Coriobacteriales</taxon>
        <taxon>Coriobacteriaceae</taxon>
        <taxon>Collinsella</taxon>
    </lineage>
</organism>
<sequence>MKEVKKPTSRRNLDIAIDRLCTDLGEEPGRVKRLIAAVVVGQMLPDGAAKGGNALKIRFGKDATRFSRDLDTARASSLNDYMTKLEDSLTIGWNGFSGAIVPREPASPKGIPTAYVMRPFEIKIAYNGKSWMTLPLEVGHNEIGDADDPDMVSSPEAAAILKGLGFPEPGPVPCMRLEHQIVQKLHAASSPGSERAHDLIDLQIAISNGEIDYLKTREVCIRLFAYRAEQEWPPMISRGVGWDSLYFSQAEGLNVLPTVDDAVAWANDLIAKIDSAR</sequence>
<accession>A0A6N9JHT2</accession>
<evidence type="ECO:0000313" key="1">
    <source>
        <dbReference type="EMBL" id="MZJ38933.1"/>
    </source>
</evidence>
<dbReference type="AlphaFoldDB" id="A0A6N9JHT2"/>
<comment type="caution">
    <text evidence="1">The sequence shown here is derived from an EMBL/GenBank/DDBJ whole genome shotgun (WGS) entry which is preliminary data.</text>
</comment>
<name>A0A6N9JHT2_9ACTN</name>
<dbReference type="Proteomes" id="UP000469380">
    <property type="component" value="Unassembled WGS sequence"/>
</dbReference>
<proteinExistence type="predicted"/>
<dbReference type="InterPro" id="IPR014942">
    <property type="entry name" value="AbiEii"/>
</dbReference>